<dbReference type="InterPro" id="IPR015500">
    <property type="entry name" value="Peptidase_S8_subtilisin-rel"/>
</dbReference>
<dbReference type="Gene3D" id="3.40.50.200">
    <property type="entry name" value="Peptidase S8/S53 domain"/>
    <property type="match status" value="1"/>
</dbReference>
<feature type="active site" description="Charge relay system" evidence="5">
    <location>
        <position position="163"/>
    </location>
</feature>
<dbReference type="InterPro" id="IPR050131">
    <property type="entry name" value="Peptidase_S8_subtilisin-like"/>
</dbReference>
<protein>
    <recommendedName>
        <fullName evidence="7">Peptidase S8/S53 domain-containing protein</fullName>
    </recommendedName>
</protein>
<dbReference type="GO" id="GO:0006508">
    <property type="term" value="P:proteolysis"/>
    <property type="evidence" value="ECO:0007669"/>
    <property type="project" value="UniProtKB-KW"/>
</dbReference>
<evidence type="ECO:0000313" key="9">
    <source>
        <dbReference type="Proteomes" id="UP000061382"/>
    </source>
</evidence>
<dbReference type="PROSITE" id="PS51892">
    <property type="entry name" value="SUBTILASE"/>
    <property type="match status" value="1"/>
</dbReference>
<dbReference type="SUPFAM" id="SSF52743">
    <property type="entry name" value="Subtilisin-like"/>
    <property type="match status" value="1"/>
</dbReference>
<keyword evidence="6" id="KW-0732">Signal</keyword>
<feature type="domain" description="Peptidase S8/S53" evidence="7">
    <location>
        <begin position="154"/>
        <end position="424"/>
    </location>
</feature>
<dbReference type="RefSeq" id="WP_071885610.1">
    <property type="nucleotide sequence ID" value="NZ_CP012643.1"/>
</dbReference>
<evidence type="ECO:0000313" key="8">
    <source>
        <dbReference type="EMBL" id="ALJ01420.1"/>
    </source>
</evidence>
<dbReference type="EMBL" id="CP012643">
    <property type="protein sequence ID" value="ALJ01420.1"/>
    <property type="molecule type" value="Genomic_DNA"/>
</dbReference>
<dbReference type="Pfam" id="PF00082">
    <property type="entry name" value="Peptidase_S8"/>
    <property type="match status" value="1"/>
</dbReference>
<feature type="chain" id="PRO_5006042746" description="Peptidase S8/S53 domain-containing protein" evidence="6">
    <location>
        <begin position="26"/>
        <end position="518"/>
    </location>
</feature>
<dbReference type="InterPro" id="IPR023828">
    <property type="entry name" value="Peptidase_S8_Ser-AS"/>
</dbReference>
<sequence>MRVCTFLFFFCAFFITGFSSPDAQAQARYWVIFKDKPNPGKGPLVTEATLQKRCLQHLPLSQLSDAPVHQPYLDSLVNWGFTVSSVSKWLNAAVVTATPSQAIRLEEASFVQHLQPITGYFVPSQTATPFNPRFLGKALSQLKPEALLAAGLTGRGVKVGVIDAGFYEAPQKAGLQPLFENKRIIAYRDFVTPAHSQVFDKRESLMDAHGTEVLLCLGGADPKQQTQSGFAREADYYLARTDHGGREARIEEEYFVRALEWMDSLGVRLVNSSLGYGTGFDNPAENYRPEQMDGTSYIARAVQMAVEQKGMMLVIAAGNDGGTKKWQIINTPADAQGVLSVGATDFSAWTKQGYSSIGPAFLPYLKPDVACFASSGTSFSAPIITGLVACLLQENPALTPRQLTDIIKKSSHLYPFGNNFVGYGVPNAGKALELAKGVIAPARTPQLVKGNQFTFKPKAEQDIADNGGIVLFRKKSETQVITQQKLSPRTRKVVVKRLLGETHTTVQVGTTVMELIWQ</sequence>
<evidence type="ECO:0000256" key="3">
    <source>
        <dbReference type="ARBA" id="ARBA00022801"/>
    </source>
</evidence>
<evidence type="ECO:0000256" key="5">
    <source>
        <dbReference type="PROSITE-ProRule" id="PRU01240"/>
    </source>
</evidence>
<reference evidence="8 9" key="1">
    <citation type="submission" date="2015-08" db="EMBL/GenBank/DDBJ databases">
        <title>Complete genome sequence of Rufibacter tibetensis strain 1351t, a radiation-resistant bacterium from tibet plateau.</title>
        <authorList>
            <person name="Dai J."/>
        </authorList>
    </citation>
    <scope>NUCLEOTIDE SEQUENCE [LARGE SCALE GENOMIC DNA]</scope>
    <source>
        <strain evidence="8 9">1351</strain>
    </source>
</reference>
<dbReference type="PANTHER" id="PTHR43806:SF67">
    <property type="entry name" value="EGF-LIKE DOMAIN-CONTAINING PROTEIN"/>
    <property type="match status" value="1"/>
</dbReference>
<keyword evidence="9" id="KW-1185">Reference proteome</keyword>
<dbReference type="PATRIC" id="fig|512763.3.peg.2710"/>
<dbReference type="InterPro" id="IPR000209">
    <property type="entry name" value="Peptidase_S8/S53_dom"/>
</dbReference>
<keyword evidence="2 5" id="KW-0645">Protease</keyword>
<name>A0A0P0CNX4_9BACT</name>
<evidence type="ECO:0000256" key="1">
    <source>
        <dbReference type="ARBA" id="ARBA00011073"/>
    </source>
</evidence>
<accession>A0A0P0CNX4</accession>
<evidence type="ECO:0000259" key="7">
    <source>
        <dbReference type="Pfam" id="PF00082"/>
    </source>
</evidence>
<feature type="active site" description="Charge relay system" evidence="5">
    <location>
        <position position="378"/>
    </location>
</feature>
<dbReference type="KEGG" id="rti:DC20_12355"/>
<dbReference type="AlphaFoldDB" id="A0A0P0CNX4"/>
<dbReference type="PANTHER" id="PTHR43806">
    <property type="entry name" value="PEPTIDASE S8"/>
    <property type="match status" value="1"/>
</dbReference>
<dbReference type="Proteomes" id="UP000061382">
    <property type="component" value="Chromosome"/>
</dbReference>
<evidence type="ECO:0000256" key="4">
    <source>
        <dbReference type="ARBA" id="ARBA00022825"/>
    </source>
</evidence>
<dbReference type="InterPro" id="IPR036852">
    <property type="entry name" value="Peptidase_S8/S53_dom_sf"/>
</dbReference>
<dbReference type="PRINTS" id="PR00723">
    <property type="entry name" value="SUBTILISIN"/>
</dbReference>
<keyword evidence="4 5" id="KW-0720">Serine protease</keyword>
<gene>
    <name evidence="8" type="ORF">DC20_12355</name>
</gene>
<keyword evidence="3 5" id="KW-0378">Hydrolase</keyword>
<proteinExistence type="inferred from homology"/>
<organism evidence="8 9">
    <name type="scientific">Rufibacter tibetensis</name>
    <dbReference type="NCBI Taxonomy" id="512763"/>
    <lineage>
        <taxon>Bacteria</taxon>
        <taxon>Pseudomonadati</taxon>
        <taxon>Bacteroidota</taxon>
        <taxon>Cytophagia</taxon>
        <taxon>Cytophagales</taxon>
        <taxon>Hymenobacteraceae</taxon>
        <taxon>Rufibacter</taxon>
    </lineage>
</organism>
<dbReference type="PROSITE" id="PS00138">
    <property type="entry name" value="SUBTILASE_SER"/>
    <property type="match status" value="1"/>
</dbReference>
<feature type="active site" description="Charge relay system" evidence="5">
    <location>
        <position position="209"/>
    </location>
</feature>
<evidence type="ECO:0000256" key="2">
    <source>
        <dbReference type="ARBA" id="ARBA00022670"/>
    </source>
</evidence>
<feature type="signal peptide" evidence="6">
    <location>
        <begin position="1"/>
        <end position="25"/>
    </location>
</feature>
<comment type="similarity">
    <text evidence="1 5">Belongs to the peptidase S8 family.</text>
</comment>
<dbReference type="STRING" id="512763.DC20_12355"/>
<evidence type="ECO:0000256" key="6">
    <source>
        <dbReference type="SAM" id="SignalP"/>
    </source>
</evidence>
<dbReference type="GO" id="GO:0004252">
    <property type="term" value="F:serine-type endopeptidase activity"/>
    <property type="evidence" value="ECO:0007669"/>
    <property type="project" value="UniProtKB-UniRule"/>
</dbReference>